<proteinExistence type="predicted"/>
<comment type="caution">
    <text evidence="3">The sequence shown here is derived from an EMBL/GenBank/DDBJ whole genome shotgun (WGS) entry which is preliminary data.</text>
</comment>
<protein>
    <recommendedName>
        <fullName evidence="2">CUE domain-containing protein</fullName>
    </recommendedName>
</protein>
<dbReference type="SMART" id="SM00546">
    <property type="entry name" value="CUE"/>
    <property type="match status" value="1"/>
</dbReference>
<dbReference type="CDD" id="cd14424">
    <property type="entry name" value="CUE_Cue1p_like"/>
    <property type="match status" value="1"/>
</dbReference>
<evidence type="ECO:0000313" key="4">
    <source>
        <dbReference type="Proteomes" id="UP001377567"/>
    </source>
</evidence>
<dbReference type="InterPro" id="IPR003892">
    <property type="entry name" value="CUE"/>
</dbReference>
<dbReference type="Gene3D" id="1.10.8.10">
    <property type="entry name" value="DNA helicase RuvA subunit, C-terminal domain"/>
    <property type="match status" value="1"/>
</dbReference>
<organism evidence="3 4">
    <name type="scientific">Maudiozyma humilis</name>
    <name type="common">Sour dough yeast</name>
    <name type="synonym">Kazachstania humilis</name>
    <dbReference type="NCBI Taxonomy" id="51915"/>
    <lineage>
        <taxon>Eukaryota</taxon>
        <taxon>Fungi</taxon>
        <taxon>Dikarya</taxon>
        <taxon>Ascomycota</taxon>
        <taxon>Saccharomycotina</taxon>
        <taxon>Saccharomycetes</taxon>
        <taxon>Saccharomycetales</taxon>
        <taxon>Saccharomycetaceae</taxon>
        <taxon>Maudiozyma</taxon>
    </lineage>
</organism>
<keyword evidence="4" id="KW-1185">Reference proteome</keyword>
<dbReference type="EMBL" id="BTGD01000025">
    <property type="protein sequence ID" value="GMM58553.1"/>
    <property type="molecule type" value="Genomic_DNA"/>
</dbReference>
<dbReference type="GO" id="GO:0043130">
    <property type="term" value="F:ubiquitin binding"/>
    <property type="evidence" value="ECO:0007669"/>
    <property type="project" value="InterPro"/>
</dbReference>
<feature type="region of interest" description="Disordered" evidence="1">
    <location>
        <begin position="28"/>
        <end position="75"/>
    </location>
</feature>
<evidence type="ECO:0000256" key="1">
    <source>
        <dbReference type="SAM" id="MobiDB-lite"/>
    </source>
</evidence>
<sequence length="140" mass="15489">MIMDVSTAVFLVILAAGFIYARQANSTASQRRQQKAAAPEIIRTKKVHKKDRDGGEWKEDESEGEEEPDSVTETVRTARRNVTVDMIEIVQTMAPDLHPDQIRLSLETTGTIEATIDAYLSGAKFPFPGDAAPAEEELQE</sequence>
<feature type="domain" description="CUE" evidence="2">
    <location>
        <begin position="82"/>
        <end position="124"/>
    </location>
</feature>
<evidence type="ECO:0000259" key="2">
    <source>
        <dbReference type="PROSITE" id="PS51140"/>
    </source>
</evidence>
<dbReference type="AlphaFoldDB" id="A0AAV5S4Y1"/>
<dbReference type="PROSITE" id="PS51140">
    <property type="entry name" value="CUE"/>
    <property type="match status" value="1"/>
</dbReference>
<reference evidence="3 4" key="1">
    <citation type="journal article" date="2023" name="Elife">
        <title>Identification of key yeast species and microbe-microbe interactions impacting larval growth of Drosophila in the wild.</title>
        <authorList>
            <person name="Mure A."/>
            <person name="Sugiura Y."/>
            <person name="Maeda R."/>
            <person name="Honda K."/>
            <person name="Sakurai N."/>
            <person name="Takahashi Y."/>
            <person name="Watada M."/>
            <person name="Katoh T."/>
            <person name="Gotoh A."/>
            <person name="Gotoh Y."/>
            <person name="Taniguchi I."/>
            <person name="Nakamura K."/>
            <person name="Hayashi T."/>
            <person name="Katayama T."/>
            <person name="Uemura T."/>
            <person name="Hattori Y."/>
        </authorList>
    </citation>
    <scope>NUCLEOTIDE SEQUENCE [LARGE SCALE GENOMIC DNA]</scope>
    <source>
        <strain evidence="3 4">KH-74</strain>
    </source>
</reference>
<gene>
    <name evidence="3" type="ORF">DAKH74_051700</name>
</gene>
<evidence type="ECO:0000313" key="3">
    <source>
        <dbReference type="EMBL" id="GMM58553.1"/>
    </source>
</evidence>
<dbReference type="Pfam" id="PF02845">
    <property type="entry name" value="CUE"/>
    <property type="match status" value="1"/>
</dbReference>
<dbReference type="Proteomes" id="UP001377567">
    <property type="component" value="Unassembled WGS sequence"/>
</dbReference>
<accession>A0AAV5S4Y1</accession>
<name>A0AAV5S4Y1_MAUHU</name>
<feature type="compositionally biased region" description="Acidic residues" evidence="1">
    <location>
        <begin position="58"/>
        <end position="70"/>
    </location>
</feature>